<organism evidence="2 3">
    <name type="scientific">Frankliniella fusca</name>
    <dbReference type="NCBI Taxonomy" id="407009"/>
    <lineage>
        <taxon>Eukaryota</taxon>
        <taxon>Metazoa</taxon>
        <taxon>Ecdysozoa</taxon>
        <taxon>Arthropoda</taxon>
        <taxon>Hexapoda</taxon>
        <taxon>Insecta</taxon>
        <taxon>Pterygota</taxon>
        <taxon>Neoptera</taxon>
        <taxon>Paraneoptera</taxon>
        <taxon>Thysanoptera</taxon>
        <taxon>Terebrantia</taxon>
        <taxon>Thripoidea</taxon>
        <taxon>Thripidae</taxon>
        <taxon>Frankliniella</taxon>
    </lineage>
</organism>
<evidence type="ECO:0000313" key="3">
    <source>
        <dbReference type="Proteomes" id="UP001219518"/>
    </source>
</evidence>
<evidence type="ECO:0000313" key="2">
    <source>
        <dbReference type="EMBL" id="KAK3933162.1"/>
    </source>
</evidence>
<dbReference type="EMBL" id="JAHWGI010001443">
    <property type="protein sequence ID" value="KAK3933162.1"/>
    <property type="molecule type" value="Genomic_DNA"/>
</dbReference>
<comment type="caution">
    <text evidence="2">The sequence shown here is derived from an EMBL/GenBank/DDBJ whole genome shotgun (WGS) entry which is preliminary data.</text>
</comment>
<reference evidence="2" key="1">
    <citation type="submission" date="2021-07" db="EMBL/GenBank/DDBJ databases">
        <authorList>
            <person name="Catto M.A."/>
            <person name="Jacobson A."/>
            <person name="Kennedy G."/>
            <person name="Labadie P."/>
            <person name="Hunt B.G."/>
            <person name="Srinivasan R."/>
        </authorList>
    </citation>
    <scope>NUCLEOTIDE SEQUENCE</scope>
    <source>
        <strain evidence="2">PL_HMW_Pooled</strain>
        <tissue evidence="2">Head</tissue>
    </source>
</reference>
<protein>
    <submittedName>
        <fullName evidence="2">Uncharacterized protein</fullName>
    </submittedName>
</protein>
<feature type="region of interest" description="Disordered" evidence="1">
    <location>
        <begin position="20"/>
        <end position="39"/>
    </location>
</feature>
<keyword evidence="3" id="KW-1185">Reference proteome</keyword>
<gene>
    <name evidence="2" type="ORF">KUF71_017423</name>
</gene>
<dbReference type="PROSITE" id="PS51257">
    <property type="entry name" value="PROKAR_LIPOPROTEIN"/>
    <property type="match status" value="1"/>
</dbReference>
<sequence>MALERQRFAIECRAETYGAPSATSSCSRFDSPRTVDSGA</sequence>
<proteinExistence type="predicted"/>
<reference evidence="2" key="2">
    <citation type="journal article" date="2023" name="BMC Genomics">
        <title>Pest status, molecular evolution, and epigenetic factors derived from the genome assembly of Frankliniella fusca, a thysanopteran phytovirus vector.</title>
        <authorList>
            <person name="Catto M.A."/>
            <person name="Labadie P.E."/>
            <person name="Jacobson A.L."/>
            <person name="Kennedy G.G."/>
            <person name="Srinivasan R."/>
            <person name="Hunt B.G."/>
        </authorList>
    </citation>
    <scope>NUCLEOTIDE SEQUENCE</scope>
    <source>
        <strain evidence="2">PL_HMW_Pooled</strain>
    </source>
</reference>
<accession>A0AAE1I4A3</accession>
<dbReference type="Proteomes" id="UP001219518">
    <property type="component" value="Unassembled WGS sequence"/>
</dbReference>
<dbReference type="AlphaFoldDB" id="A0AAE1I4A3"/>
<evidence type="ECO:0000256" key="1">
    <source>
        <dbReference type="SAM" id="MobiDB-lite"/>
    </source>
</evidence>
<name>A0AAE1I4A3_9NEOP</name>